<accession>A0A0S4IV75</accession>
<evidence type="ECO:0000313" key="2">
    <source>
        <dbReference type="EMBL" id="CUF98299.1"/>
    </source>
</evidence>
<feature type="region of interest" description="Disordered" evidence="1">
    <location>
        <begin position="198"/>
        <end position="267"/>
    </location>
</feature>
<reference evidence="3" key="1">
    <citation type="submission" date="2015-09" db="EMBL/GenBank/DDBJ databases">
        <authorList>
            <consortium name="Pathogen Informatics"/>
        </authorList>
    </citation>
    <scope>NUCLEOTIDE SEQUENCE [LARGE SCALE GENOMIC DNA]</scope>
    <source>
        <strain evidence="3">Lake Konstanz</strain>
    </source>
</reference>
<dbReference type="Proteomes" id="UP000051952">
    <property type="component" value="Unassembled WGS sequence"/>
</dbReference>
<feature type="region of interest" description="Disordered" evidence="1">
    <location>
        <begin position="292"/>
        <end position="393"/>
    </location>
</feature>
<protein>
    <submittedName>
        <fullName evidence="2">Uncharacterized protein</fullName>
    </submittedName>
</protein>
<dbReference type="AlphaFoldDB" id="A0A0S4IV75"/>
<keyword evidence="3" id="KW-1185">Reference proteome</keyword>
<organism evidence="2 3">
    <name type="scientific">Bodo saltans</name>
    <name type="common">Flagellated protozoan</name>
    <dbReference type="NCBI Taxonomy" id="75058"/>
    <lineage>
        <taxon>Eukaryota</taxon>
        <taxon>Discoba</taxon>
        <taxon>Euglenozoa</taxon>
        <taxon>Kinetoplastea</taxon>
        <taxon>Metakinetoplastina</taxon>
        <taxon>Eubodonida</taxon>
        <taxon>Bodonidae</taxon>
        <taxon>Bodo</taxon>
    </lineage>
</organism>
<name>A0A0S4IV75_BODSA</name>
<evidence type="ECO:0000313" key="3">
    <source>
        <dbReference type="Proteomes" id="UP000051952"/>
    </source>
</evidence>
<feature type="region of interest" description="Disordered" evidence="1">
    <location>
        <begin position="130"/>
        <end position="156"/>
    </location>
</feature>
<dbReference type="EMBL" id="CYKH01000474">
    <property type="protein sequence ID" value="CUF98299.1"/>
    <property type="molecule type" value="Genomic_DNA"/>
</dbReference>
<sequence length="530" mass="55920">MQSIASSLVAAAVPTVAVPTTNPISTLASQQQSSREGLASSTVAHHTPPTAPLPRHRRPTSSSTARNHNNNCSLSMKSMNTGSFGGDTAGGGLSDHSLTPRGFAAVCVLPCGLRASPPREVFRTNPTSLLKLSQDRPGSHNGGLASSSSLRSSPRPSIGVVQSWFRNAHPAEMINNLRVLDCFPTLLASGTQHQQLCLDTDKSTPPASPTTTPTSHQHCHHNATASGDDAGSITVSPSTSFSLGGGGATTRGGTADQPDLPHNKKNNTIMTTTTTVGTGLHGQVHVYTSGLPHSLRKKHSHRQHQSSPSAAFARPSSSSTFGQARPAPPTAARQEQEAPASTPRLPHGGGSSPRSSASYSKGPHQHNNHSMPPIRASKPKAEDFLPPTPKLKSRRYVRQGSNNYLVPSSTAAADFTTTASSPSSAGRPPLNADQILLHNNNGKDAAAAVGTDELLSTQGNLIKLMYRALQEAVAAPPTVVAVPHHHHSGGSSEDDDNEQWRRAELFDELKVSMDAYQKLQERHHLHQTLS</sequence>
<feature type="compositionally biased region" description="Polar residues" evidence="1">
    <location>
        <begin position="60"/>
        <end position="79"/>
    </location>
</feature>
<proteinExistence type="predicted"/>
<feature type="compositionally biased region" description="Basic residues" evidence="1">
    <location>
        <begin position="294"/>
        <end position="304"/>
    </location>
</feature>
<feature type="compositionally biased region" description="Polar residues" evidence="1">
    <location>
        <begin position="26"/>
        <end position="44"/>
    </location>
</feature>
<feature type="compositionally biased region" description="Low complexity" evidence="1">
    <location>
        <begin position="146"/>
        <end position="156"/>
    </location>
</feature>
<feature type="compositionally biased region" description="Low complexity" evidence="1">
    <location>
        <begin position="306"/>
        <end position="362"/>
    </location>
</feature>
<dbReference type="VEuPathDB" id="TriTrypDB:BSAL_68465"/>
<feature type="region of interest" description="Disordered" evidence="1">
    <location>
        <begin position="26"/>
        <end position="79"/>
    </location>
</feature>
<evidence type="ECO:0000256" key="1">
    <source>
        <dbReference type="SAM" id="MobiDB-lite"/>
    </source>
</evidence>
<feature type="compositionally biased region" description="Low complexity" evidence="1">
    <location>
        <begin position="203"/>
        <end position="215"/>
    </location>
</feature>
<feature type="compositionally biased region" description="Polar residues" evidence="1">
    <location>
        <begin position="233"/>
        <end position="242"/>
    </location>
</feature>
<gene>
    <name evidence="2" type="ORF">BSAL_68465</name>
</gene>